<proteinExistence type="inferred from homology"/>
<feature type="signal peptide" evidence="12">
    <location>
        <begin position="1"/>
        <end position="27"/>
    </location>
</feature>
<dbReference type="InterPro" id="IPR003599">
    <property type="entry name" value="Ig_sub"/>
</dbReference>
<evidence type="ECO:0000256" key="2">
    <source>
        <dbReference type="ARBA" id="ARBA00009844"/>
    </source>
</evidence>
<keyword evidence="4" id="KW-0677">Repeat</keyword>
<evidence type="ECO:0000259" key="13">
    <source>
        <dbReference type="PROSITE" id="PS50835"/>
    </source>
</evidence>
<feature type="compositionally biased region" description="Low complexity" evidence="10">
    <location>
        <begin position="487"/>
        <end position="496"/>
    </location>
</feature>
<keyword evidence="6" id="KW-1015">Disulfide bond</keyword>
<dbReference type="EMBL" id="JAHIBW010000022">
    <property type="protein sequence ID" value="KAG7300016.1"/>
    <property type="molecule type" value="Genomic_DNA"/>
</dbReference>
<dbReference type="Pfam" id="PF25609">
    <property type="entry name" value="Unc5_NetrinR_N"/>
    <property type="match status" value="1"/>
</dbReference>
<dbReference type="PANTHER" id="PTHR22906:SF21">
    <property type="entry name" value="SEMA DOMAIN-CONTAINING PROTEIN"/>
    <property type="match status" value="1"/>
</dbReference>
<evidence type="ECO:0000256" key="12">
    <source>
        <dbReference type="SAM" id="SignalP"/>
    </source>
</evidence>
<evidence type="ECO:0000256" key="6">
    <source>
        <dbReference type="ARBA" id="ARBA00023157"/>
    </source>
</evidence>
<feature type="chain" id="PRO_5045555023" description="Ig-like domain-containing protein" evidence="12">
    <location>
        <begin position="28"/>
        <end position="554"/>
    </location>
</feature>
<gene>
    <name evidence="14" type="ORF">JYU34_017058</name>
</gene>
<dbReference type="Gene3D" id="2.20.100.10">
    <property type="entry name" value="Thrombospondin type-1 (TSP1) repeat"/>
    <property type="match status" value="1"/>
</dbReference>
<comment type="subcellular location">
    <subcellularLocation>
        <location evidence="1">Membrane</location>
        <topology evidence="1">Single-pass type I membrane protein</topology>
    </subcellularLocation>
</comment>
<dbReference type="InterPro" id="IPR003598">
    <property type="entry name" value="Ig_sub2"/>
</dbReference>
<keyword evidence="12" id="KW-0732">Signal</keyword>
<comment type="similarity">
    <text evidence="2">Belongs to the unc-5 family.</text>
</comment>
<evidence type="ECO:0000256" key="3">
    <source>
        <dbReference type="ARBA" id="ARBA00022473"/>
    </source>
</evidence>
<dbReference type="InterPro" id="IPR036179">
    <property type="entry name" value="Ig-like_dom_sf"/>
</dbReference>
<keyword evidence="15" id="KW-1185">Reference proteome</keyword>
<name>A0ABQ7Q4A9_PLUXY</name>
<comment type="caution">
    <text evidence="14">The sequence shown here is derived from an EMBL/GenBank/DDBJ whole genome shotgun (WGS) entry which is preliminary data.</text>
</comment>
<keyword evidence="11" id="KW-0812">Transmembrane</keyword>
<evidence type="ECO:0000256" key="9">
    <source>
        <dbReference type="ARBA" id="ARBA00023319"/>
    </source>
</evidence>
<feature type="compositionally biased region" description="Polar residues" evidence="10">
    <location>
        <begin position="497"/>
        <end position="527"/>
    </location>
</feature>
<feature type="region of interest" description="Disordered" evidence="10">
    <location>
        <begin position="289"/>
        <end position="311"/>
    </location>
</feature>
<feature type="region of interest" description="Disordered" evidence="10">
    <location>
        <begin position="50"/>
        <end position="69"/>
    </location>
</feature>
<evidence type="ECO:0000256" key="8">
    <source>
        <dbReference type="ARBA" id="ARBA00023180"/>
    </source>
</evidence>
<dbReference type="InterPro" id="IPR000884">
    <property type="entry name" value="TSP1_rpt"/>
</dbReference>
<dbReference type="Pfam" id="PF13927">
    <property type="entry name" value="Ig_3"/>
    <property type="match status" value="1"/>
</dbReference>
<dbReference type="SMART" id="SM00409">
    <property type="entry name" value="IG"/>
    <property type="match status" value="2"/>
</dbReference>
<keyword evidence="11" id="KW-1133">Transmembrane helix</keyword>
<evidence type="ECO:0000256" key="1">
    <source>
        <dbReference type="ARBA" id="ARBA00004479"/>
    </source>
</evidence>
<keyword evidence="5 11" id="KW-0472">Membrane</keyword>
<sequence length="554" mass="60413">MCLLGSSRWIIVFTMVMHVGIVRNTETQTPKPKELRPEYIHPDGVENLDPYLKDYQPQDHDSDDEEDEDYLPLPDNHETIEGLPIFLIEPKNSYVLKNKPATILCRAANALQVYFKCNGVRIDKTAQFEHVDPQNGVRVVESELNVTRNELDEYFGSGRYNCECFAWNSKGHIRSQAVFVELAYIKKQFAIAPQSASVEVGRSVSLRCVPPAAAPPSSLTWLRNGLALEARDENLVLPRVSLQDMANYTCLSENIAGRRESEPAVLTVYVNGGWSDWSPWSPCRCGTATGGKRRTRSCTQPAPANGGAPCRGSANQRSEDCLQCQNGGVWSPWGPWSTCTADCLRVRKRQCAGTCSGPTLQHAACVDGLCASSSVSQHTAAILLGLGAAVAVLAAAAALLCVWCRARNVRRPGYTIASSGIPKSYSGRDKGAAPDLTRSCNEYWMSSDNHYDMPHVRDSYSSPFGHRSASRAPSAGGSNHYEMKPYSPSAESGSSSCTYTRTMTSRSSDYSTSPLAELVSTSPPSSSKVNVAVTLPGVPMDSSYRDKICLTVVK</sequence>
<dbReference type="InterPro" id="IPR057755">
    <property type="entry name" value="UNC5A-D-like_N"/>
</dbReference>
<evidence type="ECO:0000256" key="5">
    <source>
        <dbReference type="ARBA" id="ARBA00023136"/>
    </source>
</evidence>
<dbReference type="InterPro" id="IPR013783">
    <property type="entry name" value="Ig-like_fold"/>
</dbReference>
<evidence type="ECO:0000313" key="15">
    <source>
        <dbReference type="Proteomes" id="UP000823941"/>
    </source>
</evidence>
<keyword evidence="7" id="KW-0675">Receptor</keyword>
<dbReference type="SMART" id="SM00408">
    <property type="entry name" value="IGc2"/>
    <property type="match status" value="1"/>
</dbReference>
<dbReference type="Gene3D" id="2.60.40.10">
    <property type="entry name" value="Immunoglobulins"/>
    <property type="match status" value="2"/>
</dbReference>
<accession>A0ABQ7Q4A9</accession>
<dbReference type="SUPFAM" id="SSF82895">
    <property type="entry name" value="TSP-1 type 1 repeat"/>
    <property type="match status" value="2"/>
</dbReference>
<dbReference type="PANTHER" id="PTHR22906">
    <property type="entry name" value="PROPERDIN"/>
    <property type="match status" value="1"/>
</dbReference>
<evidence type="ECO:0000256" key="10">
    <source>
        <dbReference type="SAM" id="MobiDB-lite"/>
    </source>
</evidence>
<dbReference type="SMART" id="SM00209">
    <property type="entry name" value="TSP1"/>
    <property type="match status" value="2"/>
</dbReference>
<dbReference type="InterPro" id="IPR052065">
    <property type="entry name" value="Compl_asym_regulator"/>
</dbReference>
<keyword evidence="9" id="KW-0393">Immunoglobulin domain</keyword>
<keyword evidence="8" id="KW-0325">Glycoprotein</keyword>
<feature type="domain" description="Ig-like" evidence="13">
    <location>
        <begin position="187"/>
        <end position="267"/>
    </location>
</feature>
<keyword evidence="3" id="KW-0217">Developmental protein</keyword>
<evidence type="ECO:0000256" key="11">
    <source>
        <dbReference type="SAM" id="Phobius"/>
    </source>
</evidence>
<evidence type="ECO:0000313" key="14">
    <source>
        <dbReference type="EMBL" id="KAG7300016.1"/>
    </source>
</evidence>
<feature type="region of interest" description="Disordered" evidence="10">
    <location>
        <begin position="462"/>
        <end position="527"/>
    </location>
</feature>
<dbReference type="SUPFAM" id="SSF48726">
    <property type="entry name" value="Immunoglobulin"/>
    <property type="match status" value="2"/>
</dbReference>
<dbReference type="Proteomes" id="UP000823941">
    <property type="component" value="Chromosome 22"/>
</dbReference>
<dbReference type="PROSITE" id="PS50092">
    <property type="entry name" value="TSP1"/>
    <property type="match status" value="1"/>
</dbReference>
<reference evidence="14 15" key="1">
    <citation type="submission" date="2021-06" db="EMBL/GenBank/DDBJ databases">
        <title>A haploid diamondback moth (Plutella xylostella L.) genome assembly resolves 31 chromosomes and identifies a diamide resistance mutation.</title>
        <authorList>
            <person name="Ward C.M."/>
            <person name="Perry K.D."/>
            <person name="Baker G."/>
            <person name="Powis K."/>
            <person name="Heckel D.G."/>
            <person name="Baxter S.W."/>
        </authorList>
    </citation>
    <scope>NUCLEOTIDE SEQUENCE [LARGE SCALE GENOMIC DNA]</scope>
    <source>
        <strain evidence="14 15">LV</strain>
        <tissue evidence="14">Single pupa</tissue>
    </source>
</reference>
<protein>
    <recommendedName>
        <fullName evidence="13">Ig-like domain-containing protein</fullName>
    </recommendedName>
</protein>
<dbReference type="PRINTS" id="PR01705">
    <property type="entry name" value="TSP1REPEAT"/>
</dbReference>
<dbReference type="InterPro" id="IPR007110">
    <property type="entry name" value="Ig-like_dom"/>
</dbReference>
<dbReference type="Pfam" id="PF00090">
    <property type="entry name" value="TSP_1"/>
    <property type="match status" value="2"/>
</dbReference>
<dbReference type="InterPro" id="IPR036383">
    <property type="entry name" value="TSP1_rpt_sf"/>
</dbReference>
<feature type="transmembrane region" description="Helical" evidence="11">
    <location>
        <begin position="380"/>
        <end position="403"/>
    </location>
</feature>
<organism evidence="14 15">
    <name type="scientific">Plutella xylostella</name>
    <name type="common">Diamondback moth</name>
    <name type="synonym">Plutella maculipennis</name>
    <dbReference type="NCBI Taxonomy" id="51655"/>
    <lineage>
        <taxon>Eukaryota</taxon>
        <taxon>Metazoa</taxon>
        <taxon>Ecdysozoa</taxon>
        <taxon>Arthropoda</taxon>
        <taxon>Hexapoda</taxon>
        <taxon>Insecta</taxon>
        <taxon>Pterygota</taxon>
        <taxon>Neoptera</taxon>
        <taxon>Endopterygota</taxon>
        <taxon>Lepidoptera</taxon>
        <taxon>Glossata</taxon>
        <taxon>Ditrysia</taxon>
        <taxon>Yponomeutoidea</taxon>
        <taxon>Plutellidae</taxon>
        <taxon>Plutella</taxon>
    </lineage>
</organism>
<evidence type="ECO:0000256" key="7">
    <source>
        <dbReference type="ARBA" id="ARBA00023170"/>
    </source>
</evidence>
<dbReference type="PROSITE" id="PS50835">
    <property type="entry name" value="IG_LIKE"/>
    <property type="match status" value="1"/>
</dbReference>
<evidence type="ECO:0000256" key="4">
    <source>
        <dbReference type="ARBA" id="ARBA00022737"/>
    </source>
</evidence>